<proteinExistence type="inferred from homology"/>
<dbReference type="STRING" id="1035309.A0A2C5X448"/>
<keyword evidence="6" id="KW-1133">Transmembrane helix</keyword>
<organism evidence="8 9">
    <name type="scientific">Ceratocystis fimbriata CBS 114723</name>
    <dbReference type="NCBI Taxonomy" id="1035309"/>
    <lineage>
        <taxon>Eukaryota</taxon>
        <taxon>Fungi</taxon>
        <taxon>Dikarya</taxon>
        <taxon>Ascomycota</taxon>
        <taxon>Pezizomycotina</taxon>
        <taxon>Sordariomycetes</taxon>
        <taxon>Hypocreomycetidae</taxon>
        <taxon>Microascales</taxon>
        <taxon>Ceratocystidaceae</taxon>
        <taxon>Ceratocystis</taxon>
    </lineage>
</organism>
<feature type="transmembrane region" description="Helical" evidence="6">
    <location>
        <begin position="152"/>
        <end position="172"/>
    </location>
</feature>
<evidence type="ECO:0000313" key="9">
    <source>
        <dbReference type="Proteomes" id="UP000222788"/>
    </source>
</evidence>
<keyword evidence="6" id="KW-0472">Membrane</keyword>
<evidence type="ECO:0000313" key="8">
    <source>
        <dbReference type="EMBL" id="PHH52896.1"/>
    </source>
</evidence>
<evidence type="ECO:0000256" key="4">
    <source>
        <dbReference type="RuleBase" id="RU361153"/>
    </source>
</evidence>
<keyword evidence="2 4" id="KW-0378">Hydrolase</keyword>
<feature type="domain" description="Glycoside hydrolase family 5" evidence="7">
    <location>
        <begin position="247"/>
        <end position="525"/>
    </location>
</feature>
<dbReference type="Gene3D" id="3.20.20.80">
    <property type="entry name" value="Glycosidases"/>
    <property type="match status" value="1"/>
</dbReference>
<dbReference type="InterPro" id="IPR017853">
    <property type="entry name" value="GH"/>
</dbReference>
<dbReference type="PANTHER" id="PTHR31263">
    <property type="entry name" value="CELLULASE FAMILY PROTEIN (AFU_ORTHOLOGUE AFUA_5G14560)"/>
    <property type="match status" value="1"/>
</dbReference>
<dbReference type="GO" id="GO:0000272">
    <property type="term" value="P:polysaccharide catabolic process"/>
    <property type="evidence" value="ECO:0007669"/>
    <property type="project" value="InterPro"/>
</dbReference>
<dbReference type="GO" id="GO:0004553">
    <property type="term" value="F:hydrolase activity, hydrolyzing O-glycosyl compounds"/>
    <property type="evidence" value="ECO:0007669"/>
    <property type="project" value="InterPro"/>
</dbReference>
<comment type="similarity">
    <text evidence="1 4">Belongs to the glycosyl hydrolase 5 (cellulase A) family.</text>
</comment>
<keyword evidence="6" id="KW-0812">Transmembrane</keyword>
<dbReference type="Proteomes" id="UP000222788">
    <property type="component" value="Unassembled WGS sequence"/>
</dbReference>
<feature type="region of interest" description="Disordered" evidence="5">
    <location>
        <begin position="65"/>
        <end position="87"/>
    </location>
</feature>
<evidence type="ECO:0000256" key="2">
    <source>
        <dbReference type="ARBA" id="ARBA00022801"/>
    </source>
</evidence>
<reference evidence="8 9" key="2">
    <citation type="journal article" date="2013" name="IMA Fungus">
        <title>IMA Genome-F 1: Ceratocystis fimbriata: Draft nuclear genome sequence for the plant pathogen, Ceratocystis fimbriata.</title>
        <authorList>
            <person name="Wilken P.M."/>
            <person name="Steenkamp E.T."/>
            <person name="Wingfield M.J."/>
            <person name="de Beer Z.W."/>
            <person name="Wingfield B.D."/>
        </authorList>
    </citation>
    <scope>NUCLEOTIDE SEQUENCE [LARGE SCALE GENOMIC DNA]</scope>
    <source>
        <strain evidence="8 9">CBS 114723</strain>
    </source>
</reference>
<comment type="caution">
    <text evidence="8">The sequence shown here is derived from an EMBL/GenBank/DDBJ whole genome shotgun (WGS) entry which is preliminary data.</text>
</comment>
<evidence type="ECO:0000256" key="1">
    <source>
        <dbReference type="ARBA" id="ARBA00005641"/>
    </source>
</evidence>
<evidence type="ECO:0000259" key="7">
    <source>
        <dbReference type="Pfam" id="PF00150"/>
    </source>
</evidence>
<evidence type="ECO:0000256" key="3">
    <source>
        <dbReference type="ARBA" id="ARBA00023295"/>
    </source>
</evidence>
<dbReference type="Pfam" id="PF00150">
    <property type="entry name" value="Cellulase"/>
    <property type="match status" value="1"/>
</dbReference>
<keyword evidence="9" id="KW-1185">Reference proteome</keyword>
<dbReference type="EMBL" id="APWK03000055">
    <property type="protein sequence ID" value="PHH52896.1"/>
    <property type="molecule type" value="Genomic_DNA"/>
</dbReference>
<dbReference type="PANTHER" id="PTHR31263:SF0">
    <property type="entry name" value="CELLULASE FAMILY PROTEIN (AFU_ORTHOLOGUE AFUA_5G14560)"/>
    <property type="match status" value="1"/>
</dbReference>
<reference evidence="8 9" key="1">
    <citation type="journal article" date="2013" name="Fungal Biol.">
        <title>Analysis of microsatellite markers in the genome of the plant pathogen Ceratocystis fimbriata.</title>
        <authorList>
            <person name="Simpson M.C."/>
            <person name="Wilken P.M."/>
            <person name="Coetzee M.P."/>
            <person name="Wingfield M.J."/>
            <person name="Wingfield B.D."/>
        </authorList>
    </citation>
    <scope>NUCLEOTIDE SEQUENCE [LARGE SCALE GENOMIC DNA]</scope>
    <source>
        <strain evidence="8 9">CBS 114723</strain>
    </source>
</reference>
<sequence>MAIKFITNWLFSEIKPEERVPDAESHAHLSPPPSPTIPDHIPSRPFIEPKMMSVKNNPGFATWPDLSPNAVQNPGGQGIQQSSRTFTEQSPLLSHSSALSEAVASEDHSSANTIIKGHILQFPSVRRIFIRAVRRVLHALAVIMRSIAHHPIISFIVFVALTSSILVLRIIFPPEPNIASPWMPEYIGRHNFTIPPYQPEFLATSYSLPLQTSGRNVVDQQGRRFKVAGVNWYGASDELFVPGGLDIRHRSKIATLIRDLGFNTVRLPYSDELVRTNPVIPARHIAANPDLIGLRALDVFHATVHALVGSGIAVIINNHITQARWCCDADPCDAGWSNSHLGPICPVRQTTRDWITHWTDVMRPLANESLVLGADLRNEVRGLWGTMPWASWAAAAEEVAENLLAINPQWLMVVEGTSSANDLTGVATRPITLSVPNRLVYSAHVYSWSGWGSLKGRYSLRKYESFASDMHTNWGYLIADNVAPVWVGEVGAPTEPDRGDANYWRNLMRYLRDTDADFGYWAVNPRKLHEDMHESYGLVEDDWQTVVKDYRLRDMLQLMNVSIDDWE</sequence>
<evidence type="ECO:0000256" key="5">
    <source>
        <dbReference type="SAM" id="MobiDB-lite"/>
    </source>
</evidence>
<feature type="compositionally biased region" description="Polar residues" evidence="5">
    <location>
        <begin position="69"/>
        <end position="87"/>
    </location>
</feature>
<dbReference type="InterPro" id="IPR001547">
    <property type="entry name" value="Glyco_hydro_5"/>
</dbReference>
<keyword evidence="3 4" id="KW-0326">Glycosidase</keyword>
<protein>
    <submittedName>
        <fullName evidence="8">Endoglucanase E1</fullName>
    </submittedName>
</protein>
<dbReference type="SUPFAM" id="SSF51445">
    <property type="entry name" value="(Trans)glycosidases"/>
    <property type="match status" value="1"/>
</dbReference>
<accession>A0A2C5X448</accession>
<evidence type="ECO:0000256" key="6">
    <source>
        <dbReference type="SAM" id="Phobius"/>
    </source>
</evidence>
<dbReference type="AlphaFoldDB" id="A0A2C5X448"/>
<gene>
    <name evidence="8" type="ORF">CFIMG_008329RA00001</name>
</gene>
<name>A0A2C5X448_9PEZI</name>
<feature type="region of interest" description="Disordered" evidence="5">
    <location>
        <begin position="21"/>
        <end position="44"/>
    </location>
</feature>
<dbReference type="OrthoDB" id="442731at2759"/>